<comment type="catalytic activity">
    <reaction evidence="7 8">
        <text>a quinone + NADH + 5 H(+)(in) = a quinol + NAD(+) + 4 H(+)(out)</text>
        <dbReference type="Rhea" id="RHEA:57888"/>
        <dbReference type="ChEBI" id="CHEBI:15378"/>
        <dbReference type="ChEBI" id="CHEBI:24646"/>
        <dbReference type="ChEBI" id="CHEBI:57540"/>
        <dbReference type="ChEBI" id="CHEBI:57945"/>
        <dbReference type="ChEBI" id="CHEBI:132124"/>
    </reaction>
</comment>
<evidence type="ECO:0000256" key="5">
    <source>
        <dbReference type="ARBA" id="ARBA00022989"/>
    </source>
</evidence>
<dbReference type="GO" id="GO:0050136">
    <property type="term" value="F:NADH dehydrogenase (quinone) (non-electrogenic) activity"/>
    <property type="evidence" value="ECO:0007669"/>
    <property type="project" value="UniProtKB-UniRule"/>
</dbReference>
<dbReference type="InterPro" id="IPR023043">
    <property type="entry name" value="NAD(P)H_OxRDtase_bac/plastid"/>
</dbReference>
<protein>
    <recommendedName>
        <fullName evidence="7">NADH-quinone oxidoreductase subunit A</fullName>
        <ecNumber evidence="7">7.1.1.-</ecNumber>
    </recommendedName>
    <alternativeName>
        <fullName evidence="7">NADH dehydrogenase I subunit A</fullName>
    </alternativeName>
    <alternativeName>
        <fullName evidence="7">NDH-1 subunit A</fullName>
    </alternativeName>
    <alternativeName>
        <fullName evidence="7">NUO1</fullName>
    </alternativeName>
</protein>
<evidence type="ECO:0000256" key="8">
    <source>
        <dbReference type="RuleBase" id="RU003639"/>
    </source>
</evidence>
<evidence type="ECO:0000256" key="1">
    <source>
        <dbReference type="ARBA" id="ARBA00004141"/>
    </source>
</evidence>
<comment type="similarity">
    <text evidence="2 7 8">Belongs to the complex I subunit 3 family.</text>
</comment>
<keyword evidence="10" id="KW-1185">Reference proteome</keyword>
<keyword evidence="4 7" id="KW-0812">Transmembrane</keyword>
<feature type="transmembrane region" description="Helical" evidence="7">
    <location>
        <begin position="96"/>
        <end position="119"/>
    </location>
</feature>
<dbReference type="InterPro" id="IPR000440">
    <property type="entry name" value="NADH_UbQ/plastoQ_OxRdtase_su3"/>
</dbReference>
<dbReference type="Proteomes" id="UP000612899">
    <property type="component" value="Unassembled WGS sequence"/>
</dbReference>
<evidence type="ECO:0000256" key="2">
    <source>
        <dbReference type="ARBA" id="ARBA00008472"/>
    </source>
</evidence>
<dbReference type="PANTHER" id="PTHR11058">
    <property type="entry name" value="NADH-UBIQUINONE OXIDOREDUCTASE CHAIN 3"/>
    <property type="match status" value="1"/>
</dbReference>
<dbReference type="GO" id="GO:0005886">
    <property type="term" value="C:plasma membrane"/>
    <property type="evidence" value="ECO:0007669"/>
    <property type="project" value="UniProtKB-SubCell"/>
</dbReference>
<dbReference type="GO" id="GO:0030964">
    <property type="term" value="C:NADH dehydrogenase complex"/>
    <property type="evidence" value="ECO:0007669"/>
    <property type="project" value="TreeGrafter"/>
</dbReference>
<keyword evidence="3 7" id="KW-0813">Transport</keyword>
<evidence type="ECO:0000313" key="9">
    <source>
        <dbReference type="EMBL" id="GIH11280.1"/>
    </source>
</evidence>
<evidence type="ECO:0000256" key="6">
    <source>
        <dbReference type="ARBA" id="ARBA00023136"/>
    </source>
</evidence>
<dbReference type="Gene3D" id="1.20.58.1610">
    <property type="entry name" value="NADH:ubiquinone/plastoquinone oxidoreductase, chain 3"/>
    <property type="match status" value="1"/>
</dbReference>
<evidence type="ECO:0000313" key="10">
    <source>
        <dbReference type="Proteomes" id="UP000612899"/>
    </source>
</evidence>
<keyword evidence="7 8" id="KW-0520">NAD</keyword>
<keyword evidence="7" id="KW-1278">Translocase</keyword>
<evidence type="ECO:0000256" key="3">
    <source>
        <dbReference type="ARBA" id="ARBA00022448"/>
    </source>
</evidence>
<dbReference type="Pfam" id="PF00507">
    <property type="entry name" value="Oxidored_q4"/>
    <property type="match status" value="1"/>
</dbReference>
<dbReference type="EC" id="7.1.1.-" evidence="7"/>
<feature type="transmembrane region" description="Helical" evidence="7">
    <location>
        <begin position="69"/>
        <end position="90"/>
    </location>
</feature>
<accession>A0A8J3QI58</accession>
<reference evidence="9" key="1">
    <citation type="submission" date="2021-01" db="EMBL/GenBank/DDBJ databases">
        <title>Whole genome shotgun sequence of Rhizocola hellebori NBRC 109834.</title>
        <authorList>
            <person name="Komaki H."/>
            <person name="Tamura T."/>
        </authorList>
    </citation>
    <scope>NUCLEOTIDE SEQUENCE</scope>
    <source>
        <strain evidence="9">NBRC 109834</strain>
    </source>
</reference>
<comment type="function">
    <text evidence="7">NDH-1 shuttles electrons from NADH, via FMN and iron-sulfur (Fe-S) centers, to quinones in the respiratory chain. The immediate electron acceptor for the enzyme in this species is believed to be a menaquinone. Couples the redox reaction to proton translocation (for every two electrons transferred, four hydrogen ions are translocated across the cytoplasmic membrane), and thus conserves the redox energy in a proton gradient.</text>
</comment>
<keyword evidence="7 8" id="KW-0874">Quinone</keyword>
<dbReference type="GO" id="GO:0048038">
    <property type="term" value="F:quinone binding"/>
    <property type="evidence" value="ECO:0007669"/>
    <property type="project" value="UniProtKB-KW"/>
</dbReference>
<keyword evidence="5 7" id="KW-1133">Transmembrane helix</keyword>
<proteinExistence type="inferred from homology"/>
<comment type="subunit">
    <text evidence="7">NDH-1 is composed of 14 different subunits. Subunits NuoA, H, J, K, L, M, N constitute the membrane sector of the complex.</text>
</comment>
<dbReference type="AlphaFoldDB" id="A0A8J3QI58"/>
<dbReference type="PANTHER" id="PTHR11058:SF9">
    <property type="entry name" value="NADH-UBIQUINONE OXIDOREDUCTASE CHAIN 3"/>
    <property type="match status" value="1"/>
</dbReference>
<dbReference type="InterPro" id="IPR038430">
    <property type="entry name" value="NDAH_ubi_oxred_su3_sf"/>
</dbReference>
<evidence type="ECO:0000256" key="7">
    <source>
        <dbReference type="HAMAP-Rule" id="MF_01394"/>
    </source>
</evidence>
<keyword evidence="6 7" id="KW-0472">Membrane</keyword>
<sequence>MWSIVDGYLGSYAPLGLLALVGVLIVGGGFFANSLLRPRRPNAAAGKRDTYECGLDPVPGGWAQMQIRYYLYAYLYVLFAVEAVFLFPWAVVYLQAGLAVIAEMAIFVGVLALGLLYAWRKRALTWQ</sequence>
<dbReference type="HAMAP" id="MF_01394">
    <property type="entry name" value="NDH1_NuoA"/>
    <property type="match status" value="1"/>
</dbReference>
<gene>
    <name evidence="7" type="primary">nuoA</name>
    <name evidence="9" type="ORF">Rhe02_93470</name>
</gene>
<evidence type="ECO:0000256" key="4">
    <source>
        <dbReference type="ARBA" id="ARBA00022692"/>
    </source>
</evidence>
<feature type="transmembrane region" description="Helical" evidence="7">
    <location>
        <begin position="12"/>
        <end position="32"/>
    </location>
</feature>
<organism evidence="9 10">
    <name type="scientific">Rhizocola hellebori</name>
    <dbReference type="NCBI Taxonomy" id="1392758"/>
    <lineage>
        <taxon>Bacteria</taxon>
        <taxon>Bacillati</taxon>
        <taxon>Actinomycetota</taxon>
        <taxon>Actinomycetes</taxon>
        <taxon>Micromonosporales</taxon>
        <taxon>Micromonosporaceae</taxon>
        <taxon>Rhizocola</taxon>
    </lineage>
</organism>
<comment type="caution">
    <text evidence="9">The sequence shown here is derived from an EMBL/GenBank/DDBJ whole genome shotgun (WGS) entry which is preliminary data.</text>
</comment>
<dbReference type="EMBL" id="BONY01000126">
    <property type="protein sequence ID" value="GIH11280.1"/>
    <property type="molecule type" value="Genomic_DNA"/>
</dbReference>
<keyword evidence="7" id="KW-1003">Cell membrane</keyword>
<dbReference type="GO" id="GO:0008137">
    <property type="term" value="F:NADH dehydrogenase (ubiquinone) activity"/>
    <property type="evidence" value="ECO:0007669"/>
    <property type="project" value="InterPro"/>
</dbReference>
<name>A0A8J3QI58_9ACTN</name>
<comment type="subcellular location">
    <subcellularLocation>
        <location evidence="7 8">Cell membrane</location>
        <topology evidence="7 8">Multi-pass membrane protein</topology>
    </subcellularLocation>
    <subcellularLocation>
        <location evidence="1">Membrane</location>
        <topology evidence="1">Multi-pass membrane protein</topology>
    </subcellularLocation>
</comment>